<proteinExistence type="predicted"/>
<name>A0A0D9ZVB6_9ORYZ</name>
<evidence type="ECO:0000313" key="2">
    <source>
        <dbReference type="EnsemblPlants" id="OGLUM05G06350.1"/>
    </source>
</evidence>
<reference evidence="2" key="1">
    <citation type="submission" date="2015-04" db="UniProtKB">
        <authorList>
            <consortium name="EnsemblPlants"/>
        </authorList>
    </citation>
    <scope>IDENTIFICATION</scope>
</reference>
<sequence length="150" mass="16249">MRPRLRVTVAAAVVGSGGGCGGGERRQRQSGAEPLHGGRSLVGLLVVVLLVLVLVMMVAMVLVGAAAMVEPRHLILVFLLGLAMDRLLSGRDSGIVTRVRIWLRDREHHGCHVSATLDKDSVKTATAYRTHPYTQHLPAFLPYTIRLCLP</sequence>
<protein>
    <submittedName>
        <fullName evidence="2">Uncharacterized protein</fullName>
    </submittedName>
</protein>
<dbReference type="Gramene" id="OGLUM05G06350.1">
    <property type="protein sequence ID" value="OGLUM05G06350.1"/>
    <property type="gene ID" value="OGLUM05G06350"/>
</dbReference>
<organism evidence="2">
    <name type="scientific">Oryza glumipatula</name>
    <dbReference type="NCBI Taxonomy" id="40148"/>
    <lineage>
        <taxon>Eukaryota</taxon>
        <taxon>Viridiplantae</taxon>
        <taxon>Streptophyta</taxon>
        <taxon>Embryophyta</taxon>
        <taxon>Tracheophyta</taxon>
        <taxon>Spermatophyta</taxon>
        <taxon>Magnoliopsida</taxon>
        <taxon>Liliopsida</taxon>
        <taxon>Poales</taxon>
        <taxon>Poaceae</taxon>
        <taxon>BOP clade</taxon>
        <taxon>Oryzoideae</taxon>
        <taxon>Oryzeae</taxon>
        <taxon>Oryzinae</taxon>
        <taxon>Oryza</taxon>
    </lineage>
</organism>
<feature type="transmembrane region" description="Helical" evidence="1">
    <location>
        <begin position="44"/>
        <end position="69"/>
    </location>
</feature>
<evidence type="ECO:0000256" key="1">
    <source>
        <dbReference type="SAM" id="Phobius"/>
    </source>
</evidence>
<keyword evidence="1" id="KW-0812">Transmembrane</keyword>
<accession>A0A0D9ZVB6</accession>
<reference evidence="2" key="2">
    <citation type="submission" date="2018-05" db="EMBL/GenBank/DDBJ databases">
        <title>OgluRS3 (Oryza glumaepatula Reference Sequence Version 3).</title>
        <authorList>
            <person name="Zhang J."/>
            <person name="Kudrna D."/>
            <person name="Lee S."/>
            <person name="Talag J."/>
            <person name="Welchert J."/>
            <person name="Wing R.A."/>
        </authorList>
    </citation>
    <scope>NUCLEOTIDE SEQUENCE [LARGE SCALE GENOMIC DNA]</scope>
</reference>
<evidence type="ECO:0000313" key="3">
    <source>
        <dbReference type="Proteomes" id="UP000026961"/>
    </source>
</evidence>
<keyword evidence="3" id="KW-1185">Reference proteome</keyword>
<keyword evidence="1" id="KW-0472">Membrane</keyword>
<dbReference type="Proteomes" id="UP000026961">
    <property type="component" value="Chromosome 5"/>
</dbReference>
<keyword evidence="1" id="KW-1133">Transmembrane helix</keyword>
<dbReference type="HOGENOM" id="CLU_1743362_0_0_1"/>
<dbReference type="EnsemblPlants" id="OGLUM05G06350.1">
    <property type="protein sequence ID" value="OGLUM05G06350.1"/>
    <property type="gene ID" value="OGLUM05G06350"/>
</dbReference>
<dbReference type="AlphaFoldDB" id="A0A0D9ZVB6"/>
<dbReference type="PROSITE" id="PS51257">
    <property type="entry name" value="PROKAR_LIPOPROTEIN"/>
    <property type="match status" value="1"/>
</dbReference>